<dbReference type="PANTHER" id="PTHR12390:SF0">
    <property type="entry name" value="UROPORPHYRINOGEN-III SYNTHASE"/>
    <property type="match status" value="1"/>
</dbReference>
<dbReference type="CDD" id="cd06578">
    <property type="entry name" value="HemD"/>
    <property type="match status" value="1"/>
</dbReference>
<dbReference type="EC" id="4.2.1.75" evidence="3"/>
<dbReference type="GO" id="GO:0006780">
    <property type="term" value="P:uroporphyrinogen III biosynthetic process"/>
    <property type="evidence" value="ECO:0007669"/>
    <property type="project" value="InterPro"/>
</dbReference>
<evidence type="ECO:0000256" key="1">
    <source>
        <dbReference type="ARBA" id="ARBA00004772"/>
    </source>
</evidence>
<dbReference type="GO" id="GO:0046983">
    <property type="term" value="F:protein dimerization activity"/>
    <property type="evidence" value="ECO:0007669"/>
    <property type="project" value="InterPro"/>
</dbReference>
<evidence type="ECO:0000256" key="4">
    <source>
        <dbReference type="ARBA" id="ARBA00023015"/>
    </source>
</evidence>
<name>A0A7M7K9J8_VARDE</name>
<dbReference type="InterPro" id="IPR011598">
    <property type="entry name" value="bHLH_dom"/>
</dbReference>
<comment type="similarity">
    <text evidence="2">Belongs to the uroporphyrinogen-III synthase family.</text>
</comment>
<evidence type="ECO:0000256" key="3">
    <source>
        <dbReference type="ARBA" id="ARBA00013109"/>
    </source>
</evidence>
<dbReference type="EnsemblMetazoa" id="XM_022807824">
    <property type="protein sequence ID" value="XP_022663559"/>
    <property type="gene ID" value="LOC111251336"/>
</dbReference>
<dbReference type="SMART" id="SM00353">
    <property type="entry name" value="HLH"/>
    <property type="match status" value="1"/>
</dbReference>
<comment type="pathway">
    <text evidence="1">Porphyrin-containing compound metabolism; protoporphyrin-IX biosynthesis; coproporphyrinogen-III from 5-aminolevulinate: step 3/4.</text>
</comment>
<evidence type="ECO:0000256" key="6">
    <source>
        <dbReference type="ARBA" id="ARBA00023133"/>
    </source>
</evidence>
<evidence type="ECO:0000256" key="14">
    <source>
        <dbReference type="ARBA" id="ARBA00048617"/>
    </source>
</evidence>
<dbReference type="AlphaFoldDB" id="A0A7M7K9J8"/>
<dbReference type="InterPro" id="IPR036108">
    <property type="entry name" value="4pyrrol_syn_uPrphyn_synt_sf"/>
</dbReference>
<dbReference type="RefSeq" id="XP_022663559.1">
    <property type="nucleotide sequence ID" value="XM_022807824.1"/>
</dbReference>
<dbReference type="SUPFAM" id="SSF69618">
    <property type="entry name" value="HemD-like"/>
    <property type="match status" value="1"/>
</dbReference>
<evidence type="ECO:0000256" key="12">
    <source>
        <dbReference type="ARBA" id="ARBA00032649"/>
    </source>
</evidence>
<dbReference type="PANTHER" id="PTHR12390">
    <property type="entry name" value="UROPORPHYRINOGEN III SYNTHASE"/>
    <property type="match status" value="1"/>
</dbReference>
<evidence type="ECO:0000256" key="5">
    <source>
        <dbReference type="ARBA" id="ARBA00023125"/>
    </source>
</evidence>
<dbReference type="GO" id="GO:0005829">
    <property type="term" value="C:cytosol"/>
    <property type="evidence" value="ECO:0007669"/>
    <property type="project" value="TreeGrafter"/>
</dbReference>
<dbReference type="InParanoid" id="A0A7M7K9J8"/>
<keyword evidence="10" id="KW-0627">Porphyrin biosynthesis</keyword>
<dbReference type="OrthoDB" id="5595751at2759"/>
<protein>
    <recommendedName>
        <fullName evidence="13">Uroporphyrinogen-III synthase</fullName>
        <ecNumber evidence="3">4.2.1.75</ecNumber>
    </recommendedName>
    <alternativeName>
        <fullName evidence="12">Hydroxymethylbilane hydrolyase [cyclizing]</fullName>
    </alternativeName>
    <alternativeName>
        <fullName evidence="11">Uroporphyrinogen-III cosynthase</fullName>
    </alternativeName>
</protein>
<evidence type="ECO:0000313" key="18">
    <source>
        <dbReference type="Proteomes" id="UP000594260"/>
    </source>
</evidence>
<comment type="function">
    <text evidence="15">Catalyzes cyclization of the linear tetrapyrrole, hydroxymethylbilane, to the macrocyclic uroporphyrinogen III, the branch point for the various sub-pathways leading to the wide diversity of porphyrins. Porphyrins act as cofactors for a multitude of enzymes that perform a variety of processes within the cell such as methionine synthesis (vitamin B12) or oxygen transport (heme).</text>
</comment>
<evidence type="ECO:0000256" key="8">
    <source>
        <dbReference type="ARBA" id="ARBA00023239"/>
    </source>
</evidence>
<evidence type="ECO:0000313" key="17">
    <source>
        <dbReference type="EnsemblMetazoa" id="XP_022663559"/>
    </source>
</evidence>
<keyword evidence="5" id="KW-0238">DNA-binding</keyword>
<dbReference type="InterPro" id="IPR036638">
    <property type="entry name" value="HLH_DNA-bd_sf"/>
</dbReference>
<dbReference type="CDD" id="cd11416">
    <property type="entry name" value="bHLH_TS_ceHLH13_like"/>
    <property type="match status" value="1"/>
</dbReference>
<evidence type="ECO:0000256" key="2">
    <source>
        <dbReference type="ARBA" id="ARBA00008133"/>
    </source>
</evidence>
<evidence type="ECO:0000256" key="9">
    <source>
        <dbReference type="ARBA" id="ARBA00023242"/>
    </source>
</evidence>
<dbReference type="Gene3D" id="4.10.280.10">
    <property type="entry name" value="Helix-loop-helix DNA-binding domain"/>
    <property type="match status" value="1"/>
</dbReference>
<keyword evidence="18" id="KW-1185">Reference proteome</keyword>
<dbReference type="FunFam" id="3.40.50.10090:FF:000003">
    <property type="entry name" value="uroporphyrinogen-III synthase"/>
    <property type="match status" value="1"/>
</dbReference>
<keyword evidence="8" id="KW-0456">Lyase</keyword>
<evidence type="ECO:0000259" key="16">
    <source>
        <dbReference type="PROSITE" id="PS50888"/>
    </source>
</evidence>
<evidence type="ECO:0000256" key="13">
    <source>
        <dbReference type="ARBA" id="ARBA00040167"/>
    </source>
</evidence>
<dbReference type="KEGG" id="vde:111251336"/>
<keyword evidence="6" id="KW-0350">Heme biosynthesis</keyword>
<keyword evidence="9" id="KW-0539">Nucleus</keyword>
<dbReference type="Pfam" id="PF00010">
    <property type="entry name" value="HLH"/>
    <property type="match status" value="1"/>
</dbReference>
<dbReference type="Pfam" id="PF02602">
    <property type="entry name" value="HEM4"/>
    <property type="match status" value="1"/>
</dbReference>
<organism evidence="17 18">
    <name type="scientific">Varroa destructor</name>
    <name type="common">Honeybee mite</name>
    <dbReference type="NCBI Taxonomy" id="109461"/>
    <lineage>
        <taxon>Eukaryota</taxon>
        <taxon>Metazoa</taxon>
        <taxon>Ecdysozoa</taxon>
        <taxon>Arthropoda</taxon>
        <taxon>Chelicerata</taxon>
        <taxon>Arachnida</taxon>
        <taxon>Acari</taxon>
        <taxon>Parasitiformes</taxon>
        <taxon>Mesostigmata</taxon>
        <taxon>Gamasina</taxon>
        <taxon>Dermanyssoidea</taxon>
        <taxon>Varroidae</taxon>
        <taxon>Varroa</taxon>
    </lineage>
</organism>
<dbReference type="Proteomes" id="UP000594260">
    <property type="component" value="Unplaced"/>
</dbReference>
<accession>A0A7M7K9J8</accession>
<dbReference type="SUPFAM" id="SSF47459">
    <property type="entry name" value="HLH, helix-loop-helix DNA-binding domain"/>
    <property type="match status" value="1"/>
</dbReference>
<dbReference type="Gene3D" id="3.40.50.10090">
    <property type="match status" value="2"/>
</dbReference>
<dbReference type="GeneID" id="111251336"/>
<dbReference type="GO" id="GO:0006782">
    <property type="term" value="P:protoporphyrinogen IX biosynthetic process"/>
    <property type="evidence" value="ECO:0007669"/>
    <property type="project" value="UniProtKB-UniPathway"/>
</dbReference>
<dbReference type="GO" id="GO:0006785">
    <property type="term" value="P:heme B biosynthetic process"/>
    <property type="evidence" value="ECO:0007669"/>
    <property type="project" value="UniProtKB-ARBA"/>
</dbReference>
<proteinExistence type="inferred from homology"/>
<dbReference type="PROSITE" id="PS50888">
    <property type="entry name" value="BHLH"/>
    <property type="match status" value="1"/>
</dbReference>
<reference evidence="17" key="1">
    <citation type="submission" date="2021-01" db="UniProtKB">
        <authorList>
            <consortium name="EnsemblMetazoa"/>
        </authorList>
    </citation>
    <scope>IDENTIFICATION</scope>
</reference>
<dbReference type="InterPro" id="IPR039793">
    <property type="entry name" value="UROS/Hem4"/>
</dbReference>
<dbReference type="GO" id="GO:0004852">
    <property type="term" value="F:uroporphyrinogen-III synthase activity"/>
    <property type="evidence" value="ECO:0007669"/>
    <property type="project" value="UniProtKB-EC"/>
</dbReference>
<keyword evidence="4" id="KW-0805">Transcription regulation</keyword>
<evidence type="ECO:0000256" key="7">
    <source>
        <dbReference type="ARBA" id="ARBA00023163"/>
    </source>
</evidence>
<dbReference type="InterPro" id="IPR003754">
    <property type="entry name" value="4pyrrol_synth_uPrphyn_synth"/>
</dbReference>
<keyword evidence="7" id="KW-0804">Transcription</keyword>
<comment type="catalytic activity">
    <reaction evidence="14">
        <text>hydroxymethylbilane = uroporphyrinogen III + H2O</text>
        <dbReference type="Rhea" id="RHEA:18965"/>
        <dbReference type="ChEBI" id="CHEBI:15377"/>
        <dbReference type="ChEBI" id="CHEBI:57308"/>
        <dbReference type="ChEBI" id="CHEBI:57845"/>
        <dbReference type="EC" id="4.2.1.75"/>
    </reaction>
</comment>
<dbReference type="FunFam" id="4.10.280.10:FF:000035">
    <property type="entry name" value="Pancreas-specific transcription factor 1a"/>
    <property type="match status" value="1"/>
</dbReference>
<dbReference type="FunCoup" id="A0A7M7K9J8">
    <property type="interactions" value="380"/>
</dbReference>
<evidence type="ECO:0000256" key="15">
    <source>
        <dbReference type="ARBA" id="ARBA00060039"/>
    </source>
</evidence>
<evidence type="ECO:0000256" key="11">
    <source>
        <dbReference type="ARBA" id="ARBA00031702"/>
    </source>
</evidence>
<dbReference type="UniPathway" id="UPA00251">
    <property type="reaction ID" value="UER00320"/>
</dbReference>
<evidence type="ECO:0000256" key="10">
    <source>
        <dbReference type="ARBA" id="ARBA00023244"/>
    </source>
</evidence>
<feature type="domain" description="BHLH" evidence="16">
    <location>
        <begin position="269"/>
        <end position="321"/>
    </location>
</feature>
<sequence>MGGFNGAVLLFKGDEVDPQDRYLITLTEAGYRTFLIPVLQFSFINQEELCTALKSAHKYSGIIFSSPRCVRAVEQVWSFKIYEHWNERKVFVVGPSTSRAVKDSLHLPTEGEETGSAEALAVLIRKSLGVDESSKKKLLPLLYPCSSLADADNFTGLPIERISAYETADCVDLRSIEQVAKERVVCAFFSPSGVRAAVKELRKRGLTKFRAVAIGTTTAQVSPGRVCGGSVSGQGSLGSGPCGLGPTGSSPLSQGFYPHEYPSSGPYKVQRRAANIRERKRMMSINSAFEELRCHVPTFPFEKRLSKIDTLRLAIAYIALLKEVLMSPYDPLTHIEKCLRGEIRAEHSHEWNTSDLTARLSWINWENLGVPASRRMNFNSLSITSPDGIPPPVMAGPLGPLGPHHLRHMPPPPHM</sequence>
<dbReference type="GO" id="GO:0003677">
    <property type="term" value="F:DNA binding"/>
    <property type="evidence" value="ECO:0007669"/>
    <property type="project" value="UniProtKB-KW"/>
</dbReference>